<dbReference type="GO" id="GO:0003677">
    <property type="term" value="F:DNA binding"/>
    <property type="evidence" value="ECO:0007669"/>
    <property type="project" value="UniProtKB-KW"/>
</dbReference>
<reference evidence="5 7" key="2">
    <citation type="submission" date="2019-07" db="EMBL/GenBank/DDBJ databases">
        <title>Draft genome of two Muricauda strains isolated from deep sea.</title>
        <authorList>
            <person name="Sun C."/>
        </authorList>
    </citation>
    <scope>NUCLEOTIDE SEQUENCE [LARGE SCALE GENOMIC DNA]</scope>
    <source>
        <strain evidence="5 7">72</strain>
    </source>
</reference>
<dbReference type="InterPro" id="IPR036388">
    <property type="entry name" value="WH-like_DNA-bd_sf"/>
</dbReference>
<evidence type="ECO:0000313" key="4">
    <source>
        <dbReference type="EMBL" id="RIV43932.1"/>
    </source>
</evidence>
<dbReference type="SUPFAM" id="SSF46785">
    <property type="entry name" value="Winged helix' DNA-binding domain"/>
    <property type="match status" value="1"/>
</dbReference>
<dbReference type="InterPro" id="IPR052362">
    <property type="entry name" value="HTH-GbsR_regulator"/>
</dbReference>
<evidence type="ECO:0000256" key="1">
    <source>
        <dbReference type="ARBA" id="ARBA00023015"/>
    </source>
</evidence>
<comment type="caution">
    <text evidence="4">The sequence shown here is derived from an EMBL/GenBank/DDBJ whole genome shotgun (WGS) entry which is preliminary data.</text>
</comment>
<dbReference type="RefSeq" id="WP_119647544.1">
    <property type="nucleotide sequence ID" value="NZ_QXFI01000026.1"/>
</dbReference>
<evidence type="ECO:0000256" key="2">
    <source>
        <dbReference type="ARBA" id="ARBA00023125"/>
    </source>
</evidence>
<dbReference type="Proteomes" id="UP000266691">
    <property type="component" value="Unassembled WGS sequence"/>
</dbReference>
<dbReference type="PANTHER" id="PTHR38465">
    <property type="entry name" value="HTH-TYPE TRANSCRIPTIONAL REGULATOR MJ1563-RELATED"/>
    <property type="match status" value="1"/>
</dbReference>
<gene>
    <name evidence="4" type="ORF">D2V05_10550</name>
    <name evidence="5" type="ORF">FQ017_10440</name>
</gene>
<evidence type="ECO:0000313" key="5">
    <source>
        <dbReference type="EMBL" id="TXJ93837.1"/>
    </source>
</evidence>
<dbReference type="Gene3D" id="1.10.10.10">
    <property type="entry name" value="Winged helix-like DNA-binding domain superfamily/Winged helix DNA-binding domain"/>
    <property type="match status" value="1"/>
</dbReference>
<keyword evidence="7" id="KW-1185">Reference proteome</keyword>
<organism evidence="4 6">
    <name type="scientific">Flagellimonas pelagia</name>
    <dbReference type="NCBI Taxonomy" id="2306998"/>
    <lineage>
        <taxon>Bacteria</taxon>
        <taxon>Pseudomonadati</taxon>
        <taxon>Bacteroidota</taxon>
        <taxon>Flavobacteriia</taxon>
        <taxon>Flavobacteriales</taxon>
        <taxon>Flavobacteriaceae</taxon>
        <taxon>Flagellimonas</taxon>
    </lineage>
</organism>
<evidence type="ECO:0000313" key="7">
    <source>
        <dbReference type="Proteomes" id="UP000321621"/>
    </source>
</evidence>
<evidence type="ECO:0000256" key="3">
    <source>
        <dbReference type="ARBA" id="ARBA00023163"/>
    </source>
</evidence>
<evidence type="ECO:0000313" key="6">
    <source>
        <dbReference type="Proteomes" id="UP000266691"/>
    </source>
</evidence>
<reference evidence="4 6" key="1">
    <citation type="submission" date="2018-08" db="EMBL/GenBank/DDBJ databases">
        <title>Proposal of Muricauda 72 sp.nov. and Muricauda NH166 sp.nov., isolated from seawater.</title>
        <authorList>
            <person name="Cheng H."/>
            <person name="Wu Y.-H."/>
            <person name="Guo L.-L."/>
            <person name="Xu X.-W."/>
        </authorList>
    </citation>
    <scope>NUCLEOTIDE SEQUENCE [LARGE SCALE GENOMIC DNA]</scope>
    <source>
        <strain evidence="4 6">72</strain>
    </source>
</reference>
<dbReference type="EMBL" id="QXFI01000026">
    <property type="protein sequence ID" value="RIV43932.1"/>
    <property type="molecule type" value="Genomic_DNA"/>
</dbReference>
<name>A0A3A1NFQ2_9FLAO</name>
<dbReference type="InterPro" id="IPR036390">
    <property type="entry name" value="WH_DNA-bd_sf"/>
</dbReference>
<dbReference type="EMBL" id="VNWK01000026">
    <property type="protein sequence ID" value="TXJ93837.1"/>
    <property type="molecule type" value="Genomic_DNA"/>
</dbReference>
<keyword evidence="3" id="KW-0804">Transcription</keyword>
<protein>
    <submittedName>
        <fullName evidence="4">Transcriptional regulator</fullName>
    </submittedName>
</protein>
<dbReference type="AlphaFoldDB" id="A0A3A1NFQ2"/>
<keyword evidence="1" id="KW-0805">Transcription regulation</keyword>
<dbReference type="PANTHER" id="PTHR38465:SF1">
    <property type="entry name" value="HTH-TYPE TRANSCRIPTIONAL REGULATOR MJ1563-RELATED"/>
    <property type="match status" value="1"/>
</dbReference>
<proteinExistence type="predicted"/>
<accession>A0A3A1NFQ2</accession>
<sequence length="161" mass="18692">MEKSKEEIIETLGLHLEEQQNLPPLAARIYAIMVLSDEDGLTFEDCLEKRGASKSSTSTSLNLLLKMGIITYFTKPGDRRRYFTLAKKKTFFLTKLQEFLKRLEAEKSVITLVMDYHKKHCPKKFEEGKERTGVYLDYMTDSEKLLQKSIAKFEAIELKEN</sequence>
<keyword evidence="2" id="KW-0238">DNA-binding</keyword>
<dbReference type="Proteomes" id="UP000321621">
    <property type="component" value="Unassembled WGS sequence"/>
</dbReference>
<dbReference type="OrthoDB" id="1807857at2"/>